<organism evidence="8 9">
    <name type="scientific">Parastrongyloides trichosuri</name>
    <name type="common">Possum-specific nematode worm</name>
    <dbReference type="NCBI Taxonomy" id="131310"/>
    <lineage>
        <taxon>Eukaryota</taxon>
        <taxon>Metazoa</taxon>
        <taxon>Ecdysozoa</taxon>
        <taxon>Nematoda</taxon>
        <taxon>Chromadorea</taxon>
        <taxon>Rhabditida</taxon>
        <taxon>Tylenchina</taxon>
        <taxon>Panagrolaimomorpha</taxon>
        <taxon>Strongyloidoidea</taxon>
        <taxon>Strongyloididae</taxon>
        <taxon>Parastrongyloides</taxon>
    </lineage>
</organism>
<evidence type="ECO:0000256" key="3">
    <source>
        <dbReference type="ARBA" id="ARBA00022705"/>
    </source>
</evidence>
<evidence type="ECO:0000256" key="4">
    <source>
        <dbReference type="ARBA" id="ARBA00023125"/>
    </source>
</evidence>
<evidence type="ECO:0000313" key="8">
    <source>
        <dbReference type="Proteomes" id="UP000038045"/>
    </source>
</evidence>
<evidence type="ECO:0000256" key="6">
    <source>
        <dbReference type="ARBA" id="ARBA00032930"/>
    </source>
</evidence>
<evidence type="ECO:0000256" key="2">
    <source>
        <dbReference type="ARBA" id="ARBA00009560"/>
    </source>
</evidence>
<keyword evidence="8" id="KW-1185">Reference proteome</keyword>
<dbReference type="PANTHER" id="PTHR12708">
    <property type="entry name" value="DNA POLYMERASE EPSILON SUBUNIT B"/>
    <property type="match status" value="1"/>
</dbReference>
<evidence type="ECO:0000256" key="1">
    <source>
        <dbReference type="ARBA" id="ARBA00004123"/>
    </source>
</evidence>
<evidence type="ECO:0000259" key="7">
    <source>
        <dbReference type="Pfam" id="PF04042"/>
    </source>
</evidence>
<dbReference type="STRING" id="131310.A0A0N5A5D6"/>
<dbReference type="Pfam" id="PF04042">
    <property type="entry name" value="DNA_pol_E_B"/>
    <property type="match status" value="1"/>
</dbReference>
<accession>A0A0N5A5D6</accession>
<dbReference type="Gene3D" id="3.60.21.50">
    <property type="match status" value="1"/>
</dbReference>
<feature type="domain" description="DNA polymerase alpha/delta/epsilon subunit B" evidence="7">
    <location>
        <begin position="249"/>
        <end position="452"/>
    </location>
</feature>
<comment type="subcellular location">
    <subcellularLocation>
        <location evidence="1">Nucleus</location>
    </subcellularLocation>
</comment>
<comment type="similarity">
    <text evidence="2">Belongs to the DNA polymerase epsilon subunit B family.</text>
</comment>
<protein>
    <recommendedName>
        <fullName evidence="6">DNA polymerase II subunit 2</fullName>
    </recommendedName>
</protein>
<proteinExistence type="inferred from homology"/>
<name>A0A0N5A5D6_PARTI</name>
<keyword evidence="3" id="KW-0235">DNA replication</keyword>
<dbReference type="AlphaFoldDB" id="A0A0N5A5D6"/>
<sequence length="493" mass="56338">MQIVDEKTKILIKNEIKSALDAYHLCYNVQVTNFLTNYFKEYNKTAIRSYCEKIAKMMRNTDIEVKALSLDSLKVIIKNLSQSKSDTLRVLNVFKDSLKGTDDSKENEQIKSFIPYEKDVCRLQTNRLHVIRRLIDNPESTVVSKIPGELRNISYLYGYDKLEKVITIIGCAFKDSNGIYILEDHENTINMKISKNCLFGDGILSEGAPLMFTGKYSRGAFTALKIDLPPIVRIPRPQNNCKINIHDKFIILSEVNLDNGECLKSIHLLLNGFSQSPPKCIIFMGNFVTSPQYHGSLQEYNDGFRRLANILKDINELHPVYKDVEYVFVPGDQDLPSSILYPKLPLPKCIQSFFNDNLKVTFTSNPTYITNKGQKMLICRSNNLIEKMCRDTFHSPKDVAMISEEFGKTIISMRHIQPLPNYVLPLSPGYDNVMSLEELPDAIILGDRFKSYKHTINDCIIANPGQFCKANDFEFMVYYPHDKSCDYSAIGSQ</sequence>
<dbReference type="GO" id="GO:0008622">
    <property type="term" value="C:epsilon DNA polymerase complex"/>
    <property type="evidence" value="ECO:0007669"/>
    <property type="project" value="InterPro"/>
</dbReference>
<dbReference type="GO" id="GO:0003677">
    <property type="term" value="F:DNA binding"/>
    <property type="evidence" value="ECO:0007669"/>
    <property type="project" value="UniProtKB-KW"/>
</dbReference>
<dbReference type="Proteomes" id="UP000038045">
    <property type="component" value="Unplaced"/>
</dbReference>
<dbReference type="InterPro" id="IPR007185">
    <property type="entry name" value="DNA_pol_a/d/e_bsu"/>
</dbReference>
<keyword evidence="4" id="KW-0238">DNA-binding</keyword>
<dbReference type="GO" id="GO:0042276">
    <property type="term" value="P:error-prone translesion synthesis"/>
    <property type="evidence" value="ECO:0007669"/>
    <property type="project" value="TreeGrafter"/>
</dbReference>
<dbReference type="InterPro" id="IPR016266">
    <property type="entry name" value="POLE2"/>
</dbReference>
<dbReference type="PANTHER" id="PTHR12708:SF0">
    <property type="entry name" value="DNA POLYMERASE EPSILON SUBUNIT 2"/>
    <property type="match status" value="1"/>
</dbReference>
<reference evidence="9" key="1">
    <citation type="submission" date="2017-02" db="UniProtKB">
        <authorList>
            <consortium name="WormBaseParasite"/>
        </authorList>
    </citation>
    <scope>IDENTIFICATION</scope>
</reference>
<dbReference type="WBParaSite" id="PTRK_0001691900.1">
    <property type="protein sequence ID" value="PTRK_0001691900.1"/>
    <property type="gene ID" value="PTRK_0001691900"/>
</dbReference>
<keyword evidence="5" id="KW-0539">Nucleus</keyword>
<dbReference type="GO" id="GO:0006261">
    <property type="term" value="P:DNA-templated DNA replication"/>
    <property type="evidence" value="ECO:0007669"/>
    <property type="project" value="InterPro"/>
</dbReference>
<evidence type="ECO:0000313" key="9">
    <source>
        <dbReference type="WBParaSite" id="PTRK_0001691900.1"/>
    </source>
</evidence>
<evidence type="ECO:0000256" key="5">
    <source>
        <dbReference type="ARBA" id="ARBA00023242"/>
    </source>
</evidence>